<evidence type="ECO:0000256" key="1">
    <source>
        <dbReference type="SAM" id="MobiDB-lite"/>
    </source>
</evidence>
<sequence length="54" mass="5965">MTYGVAPSLSKTTATSGFLRNLLLRGLAHTDNQPSLLNPERLQYLEPPLRGARQ</sequence>
<dbReference type="EMBL" id="ABLD01000055">
    <property type="protein sequence ID" value="EDT06564.1"/>
    <property type="molecule type" value="Genomic_DNA"/>
</dbReference>
<keyword evidence="3" id="KW-1185">Reference proteome</keyword>
<name>B1GBD4_PARG4</name>
<dbReference type="Proteomes" id="UP000005045">
    <property type="component" value="Unassembled WGS sequence"/>
</dbReference>
<proteinExistence type="predicted"/>
<feature type="region of interest" description="Disordered" evidence="1">
    <location>
        <begin position="31"/>
        <end position="54"/>
    </location>
</feature>
<evidence type="ECO:0000313" key="2">
    <source>
        <dbReference type="EMBL" id="EDT06564.1"/>
    </source>
</evidence>
<evidence type="ECO:0000313" key="3">
    <source>
        <dbReference type="Proteomes" id="UP000005045"/>
    </source>
</evidence>
<dbReference type="AlphaFoldDB" id="B1GBD4"/>
<reference evidence="2 3" key="1">
    <citation type="submission" date="2008-03" db="EMBL/GenBank/DDBJ databases">
        <title>Sequencing of the draft genome and assembly of Burkholderia graminis C4D1M.</title>
        <authorList>
            <consortium name="US DOE Joint Genome Institute (JGI-PGF)"/>
            <person name="Copeland A."/>
            <person name="Lucas S."/>
            <person name="Lapidus A."/>
            <person name="Glavina del Rio T."/>
            <person name="Dalin E."/>
            <person name="Tice H."/>
            <person name="Bruce D."/>
            <person name="Goodwin L."/>
            <person name="Pitluck S."/>
            <person name="Larimer F."/>
            <person name="Land M.L."/>
            <person name="Hauser L."/>
            <person name="Tiedje J."/>
            <person name="Richardson P."/>
        </authorList>
    </citation>
    <scope>NUCLEOTIDE SEQUENCE [LARGE SCALE GENOMIC DNA]</scope>
    <source>
        <strain evidence="3">ATCC 700544 / DSM 17151 / LMG 18924 / NCIMB 13744 / C4D1M</strain>
    </source>
</reference>
<accession>B1GBD4</accession>
<protein>
    <submittedName>
        <fullName evidence="2">Uncharacterized protein</fullName>
    </submittedName>
</protein>
<organism evidence="2 3">
    <name type="scientific">Paraburkholderia graminis (strain ATCC 700544 / DSM 17151 / LMG 18924 / NCIMB 13744 / C4D1M)</name>
    <dbReference type="NCBI Taxonomy" id="396598"/>
    <lineage>
        <taxon>Bacteria</taxon>
        <taxon>Pseudomonadati</taxon>
        <taxon>Pseudomonadota</taxon>
        <taxon>Betaproteobacteria</taxon>
        <taxon>Burkholderiales</taxon>
        <taxon>Burkholderiaceae</taxon>
        <taxon>Paraburkholderia</taxon>
    </lineage>
</organism>
<comment type="caution">
    <text evidence="2">The sequence shown here is derived from an EMBL/GenBank/DDBJ whole genome shotgun (WGS) entry which is preliminary data.</text>
</comment>
<gene>
    <name evidence="2" type="ORF">BgramDRAFT_6671</name>
</gene>